<dbReference type="InterPro" id="IPR055440">
    <property type="entry name" value="Beta-prop_WDR90_4th"/>
</dbReference>
<feature type="domain" description="WDR90 4th beta-propeller" evidence="6">
    <location>
        <begin position="1799"/>
        <end position="2123"/>
    </location>
</feature>
<dbReference type="PANTHER" id="PTHR13720:SF24">
    <property type="entry name" value="WD REPEAT-CONTAINING PROTEIN 90"/>
    <property type="match status" value="1"/>
</dbReference>
<sequence length="2126" mass="239090">MNNSTWQHPYVNIFKHFDIGSTKKCTKQGDVTALMDRELKSTVFRIRGLVPANNYIQFPAQSSNQTLALTGHLFYALFRPIFDKFFSIHIDILTHEQHLVRISLSNLYREFKVTQTSIQFPYTSPNTTMHWTVLCFDLESILLTYMTNQHYHMIKSFQLCGNMMVKNCFSSKYFYDSGLSNQKMKQSSNRALPRELSYPVGKDESWHEKYDFIMIPNSSSSIIDENSNDLSSKIGSVQVHSARDSSRTDDTMNQSFTNSIQNTISPRDNQNNWQKSIKPIDGFPSLPTMPESSTSTNHNNDGIHLFINSQSIPSNNSINDDFNFDLALTTDRSQLSHLPDPILRLRTVIGLGNRISSSTSLLWTQDGNYVLYPSNAIVVQMHVETQQQWFFIGHTDKVSAIAFNGNSSLLATTQTGPSGILRLWKFETRRCICVVRVPGTSNLHALDFGIRNLSDSSSTLVVVGHGEQPQQSRTIVCVYNTLNAHKGSIDLLCRSTTDASISHIRFVPYDSTRFLSIGSDNIRFWRMKNGNDLKSMSISVDDIEQLEYTDLQFEHSSNNKLNELVVYVSSKSGHIIELLYDERRVVKIHRLLPTKRSNGSTDKITMANGPSIGICAFTCTSNFSITGSNDGYVRVWSNDFTQVYIEAKHDQAICGLVTSHDQTRILILTVSGSLGVLNLVNKEHTNLIRAHTQNVTDIDYDDTRKQMISVGHDGTIRIWCFRTGKQLSEFTAERETPVVVTYAPNRQIFACGFDNGTIKVFELNTSIISAEITHHTKGITGLLYAHNGGRLISSDEEGTLCLLDANDSYKLQRTVAKALSTSQKGTMILSISPDGKHTAYVGPTEYVVTIVETNSLNQTLRIDISSCTLITNDRRSITSSEAALFARFAPNRQLLVATTNFKLLKFDSYTGKLLNIINNIHKRTFDCLTLSSDSQYLVTGGDNMIKFWDDANFQSFVGHSEPIQKVFFTDDNMHLVSIGDSIFIWDVLAWTTPRPGQLNTTQSTLPSKMLERVPSVLSILDNSGQPRNPPEPFQYSQQNNGHTARAITRSLSNSEIDKNTNVPQGQKKTNNKKSSKKQTDNPPAIRRHFIQRVNQSHLAKKRYVAPVNQESLKLRSIIGYNGNGRENLAWHAHSGFFAYSVGCNVIVENLNNNHQTILTGHTEEISTLTLSNDVSILASAQCSTLTNKDELQTKIIIWDIKMLHQKLYLHQSVHAIQSMAFSRDDRFLITIGDYRKPMLTLWSTHDYTNLLNWQDESSPSSYMNCLAWNSARANEFCLGCSNGCIRFCTIVEQTNDTNVRLQVVNGYVPSSISEHAKLPCEITSCVYLISNSQLVLCSTNCGFVTCWNTRTNSCLLHWKADSNEICYMTAMKYKLLTGSASGCLRLWNIENLEVNLGQTKNNDSNYGLTIQDEFQLDDGIISGSFDDIFDMGIVGTSCGSLWYICWTTERSKTRLVASHTDRITGVIPIEDTHIVTSSLDGTIRIFQLEDRNEILRFDANGLKVTCLTSWDNSIVPTTDTSVTTSPIKNIRTTIRSIVAGYNDGTLRIFNLLHGQMVLKLHPHTSSTTAINVPSNTTISISGASDGSVAISNLVQGLVVRVLNEHRGNAPICVIDSKQSLENNSYIWLIVSHDRRISLWKSNQQFDLCQLIDWLTFSAPSFAPDGTTIQNNNWESYPPSLARFIDRNLLMYIGYGIEKSIQIYNLDTKQITRTIPLNQWCSCFDISNIKNDEDENHLIAIDEFQLDDGIISGSFDDIFDMGIVGTSCGSLWYICWTTERSKTRLVASHTDRITGVIPIEDTHIVTSSLDGTIRIFQLEDRNEILRFDANGLKVTCLTSWDNSIVPTTDTSVTTSPIKNIRTTIRSIVAGYNDGTLRIFNLLHGQMVLKLHPHTSSTTAINVPSNTTISISGASDGSVAISNLVQGLVVRVLNEHRGNAPICVIDSKQSLENNSYIWLIVSHDRRISLWKSNQQFDLCQLIDWLTFSAPSFAPDGTTIQNNNWESYPPSLARFIDRNLLMYIGYGIEKSIQIYNLDTKQITRTIPLNQWCSCFDISNIKNDEDENHLIAIGTKDRLVQLKDYTQGTFQDFIGNSDTILNIKFLRKNSNDLLITTSSNEIFLWNVLLN</sequence>
<dbReference type="InterPro" id="IPR036322">
    <property type="entry name" value="WD40_repeat_dom_sf"/>
</dbReference>
<dbReference type="Proteomes" id="UP000663825">
    <property type="component" value="Unassembled WGS sequence"/>
</dbReference>
<evidence type="ECO:0000256" key="1">
    <source>
        <dbReference type="ARBA" id="ARBA00022574"/>
    </source>
</evidence>
<feature type="compositionally biased region" description="Polar residues" evidence="4">
    <location>
        <begin position="1049"/>
        <end position="1064"/>
    </location>
</feature>
<name>A0A817XN56_9BILA</name>
<evidence type="ECO:0008006" key="10">
    <source>
        <dbReference type="Google" id="ProtNLM"/>
    </source>
</evidence>
<dbReference type="Pfam" id="PF23393">
    <property type="entry name" value="Beta-prop_WDR90_POC16_2nd"/>
    <property type="match status" value="1"/>
</dbReference>
<feature type="repeat" description="WD" evidence="3">
    <location>
        <begin position="688"/>
        <end position="729"/>
    </location>
</feature>
<dbReference type="Pfam" id="PF23342">
    <property type="entry name" value="WDR90_beta-prop_4th"/>
    <property type="match status" value="2"/>
</dbReference>
<evidence type="ECO:0000256" key="3">
    <source>
        <dbReference type="PROSITE-ProRule" id="PRU00221"/>
    </source>
</evidence>
<evidence type="ECO:0000256" key="4">
    <source>
        <dbReference type="SAM" id="MobiDB-lite"/>
    </source>
</evidence>
<evidence type="ECO:0000313" key="8">
    <source>
        <dbReference type="EMBL" id="CAF3368682.1"/>
    </source>
</evidence>
<dbReference type="Gene3D" id="2.130.10.10">
    <property type="entry name" value="YVTN repeat-like/Quinoprotein amine dehydrogenase"/>
    <property type="match status" value="9"/>
</dbReference>
<dbReference type="SUPFAM" id="SSF50978">
    <property type="entry name" value="WD40 repeat-like"/>
    <property type="match status" value="6"/>
</dbReference>
<evidence type="ECO:0000313" key="9">
    <source>
        <dbReference type="Proteomes" id="UP000663825"/>
    </source>
</evidence>
<dbReference type="EMBL" id="CAJNXB010004307">
    <property type="protein sequence ID" value="CAF3368682.1"/>
    <property type="molecule type" value="Genomic_DNA"/>
</dbReference>
<organism evidence="8 9">
    <name type="scientific">Rotaria socialis</name>
    <dbReference type="NCBI Taxonomy" id="392032"/>
    <lineage>
        <taxon>Eukaryota</taxon>
        <taxon>Metazoa</taxon>
        <taxon>Spiralia</taxon>
        <taxon>Gnathifera</taxon>
        <taxon>Rotifera</taxon>
        <taxon>Eurotatoria</taxon>
        <taxon>Bdelloidea</taxon>
        <taxon>Philodinida</taxon>
        <taxon>Philodinidae</taxon>
        <taxon>Rotaria</taxon>
    </lineage>
</organism>
<keyword evidence="2" id="KW-0677">Repeat</keyword>
<protein>
    <recommendedName>
        <fullName evidence="10">WD repeat-containing protein 90</fullName>
    </recommendedName>
</protein>
<comment type="caution">
    <text evidence="8">The sequence shown here is derived from an EMBL/GenBank/DDBJ whole genome shotgun (WGS) entry which is preliminary data.</text>
</comment>
<dbReference type="Pfam" id="PF05018">
    <property type="entry name" value="CFA20_dom"/>
    <property type="match status" value="1"/>
</dbReference>
<dbReference type="InterPro" id="IPR055441">
    <property type="entry name" value="Beta-prop_WDR90_POC16_2nd"/>
</dbReference>
<dbReference type="PROSITE" id="PS50082">
    <property type="entry name" value="WD_REPEATS_2"/>
    <property type="match status" value="1"/>
</dbReference>
<feature type="region of interest" description="Disordered" evidence="4">
    <location>
        <begin position="1020"/>
        <end position="1086"/>
    </location>
</feature>
<dbReference type="PANTHER" id="PTHR13720">
    <property type="entry name" value="WD-40 REPEAT PROTEIN"/>
    <property type="match status" value="1"/>
</dbReference>
<feature type="domain" description="WDR90/POC16 second beta-propeller" evidence="7">
    <location>
        <begin position="701"/>
        <end position="986"/>
    </location>
</feature>
<dbReference type="SMART" id="SM00320">
    <property type="entry name" value="WD40"/>
    <property type="match status" value="22"/>
</dbReference>
<evidence type="ECO:0000259" key="6">
    <source>
        <dbReference type="Pfam" id="PF23342"/>
    </source>
</evidence>
<feature type="domain" description="CFA20" evidence="5">
    <location>
        <begin position="1"/>
        <end position="180"/>
    </location>
</feature>
<evidence type="ECO:0000259" key="5">
    <source>
        <dbReference type="Pfam" id="PF05018"/>
    </source>
</evidence>
<dbReference type="PROSITE" id="PS50294">
    <property type="entry name" value="WD_REPEATS_REGION"/>
    <property type="match status" value="1"/>
</dbReference>
<evidence type="ECO:0000259" key="7">
    <source>
        <dbReference type="Pfam" id="PF23393"/>
    </source>
</evidence>
<evidence type="ECO:0000256" key="2">
    <source>
        <dbReference type="ARBA" id="ARBA00022737"/>
    </source>
</evidence>
<accession>A0A817XN56</accession>
<dbReference type="InterPro" id="IPR007714">
    <property type="entry name" value="CFA20_dom"/>
</dbReference>
<gene>
    <name evidence="8" type="ORF">TIS948_LOCUS24847</name>
</gene>
<dbReference type="InterPro" id="IPR001680">
    <property type="entry name" value="WD40_rpt"/>
</dbReference>
<dbReference type="InterPro" id="IPR050630">
    <property type="entry name" value="WD_repeat_EMAP"/>
</dbReference>
<keyword evidence="1 3" id="KW-0853">WD repeat</keyword>
<feature type="domain" description="WDR90 4th beta-propeller" evidence="6">
    <location>
        <begin position="1470"/>
        <end position="1727"/>
    </location>
</feature>
<dbReference type="OrthoDB" id="6252103at2759"/>
<proteinExistence type="predicted"/>
<reference evidence="8" key="1">
    <citation type="submission" date="2021-02" db="EMBL/GenBank/DDBJ databases">
        <authorList>
            <person name="Nowell W R."/>
        </authorList>
    </citation>
    <scope>NUCLEOTIDE SEQUENCE</scope>
</reference>
<dbReference type="Pfam" id="PF00400">
    <property type="entry name" value="WD40"/>
    <property type="match status" value="1"/>
</dbReference>
<dbReference type="InterPro" id="IPR015943">
    <property type="entry name" value="WD40/YVTN_repeat-like_dom_sf"/>
</dbReference>